<proteinExistence type="predicted"/>
<accession>A0A4S8IIV4</accession>
<dbReference type="Pfam" id="PF19568">
    <property type="entry name" value="Spore_III_AA"/>
    <property type="match status" value="1"/>
</dbReference>
<dbReference type="SUPFAM" id="SSF52540">
    <property type="entry name" value="P-loop containing nucleoside triphosphate hydrolases"/>
    <property type="match status" value="1"/>
</dbReference>
<dbReference type="InterPro" id="IPR003593">
    <property type="entry name" value="AAA+_ATPase"/>
</dbReference>
<dbReference type="PANTHER" id="PTHR20953:SF14">
    <property type="entry name" value="PROTEIN SEEDLING PLASTID DEVELOPMENT 1"/>
    <property type="match status" value="1"/>
</dbReference>
<evidence type="ECO:0000256" key="2">
    <source>
        <dbReference type="ARBA" id="ARBA00022840"/>
    </source>
</evidence>
<keyword evidence="1" id="KW-0547">Nucleotide-binding</keyword>
<comment type="caution">
    <text evidence="5">The sequence shown here is derived from an EMBL/GenBank/DDBJ whole genome shotgun (WGS) entry which is preliminary data.</text>
</comment>
<dbReference type="CDD" id="cd02645">
    <property type="entry name" value="R3H_AAA"/>
    <property type="match status" value="1"/>
</dbReference>
<dbReference type="EMBL" id="PYDT01000010">
    <property type="protein sequence ID" value="THU48019.1"/>
    <property type="molecule type" value="Genomic_DNA"/>
</dbReference>
<dbReference type="Proteomes" id="UP000317650">
    <property type="component" value="Chromosome 9"/>
</dbReference>
<evidence type="ECO:0000313" key="5">
    <source>
        <dbReference type="EMBL" id="THU48019.1"/>
    </source>
</evidence>
<reference evidence="5 6" key="1">
    <citation type="journal article" date="2019" name="Nat. Plants">
        <title>Genome sequencing of Musa balbisiana reveals subgenome evolution and function divergence in polyploid bananas.</title>
        <authorList>
            <person name="Yao X."/>
        </authorList>
    </citation>
    <scope>NUCLEOTIDE SEQUENCE [LARGE SCALE GENOMIC DNA]</scope>
    <source>
        <strain evidence="6">cv. DH-PKW</strain>
        <tissue evidence="5">Leaves</tissue>
    </source>
</reference>
<organism evidence="5 6">
    <name type="scientific">Musa balbisiana</name>
    <name type="common">Banana</name>
    <dbReference type="NCBI Taxonomy" id="52838"/>
    <lineage>
        <taxon>Eukaryota</taxon>
        <taxon>Viridiplantae</taxon>
        <taxon>Streptophyta</taxon>
        <taxon>Embryophyta</taxon>
        <taxon>Tracheophyta</taxon>
        <taxon>Spermatophyta</taxon>
        <taxon>Magnoliopsida</taxon>
        <taxon>Liliopsida</taxon>
        <taxon>Zingiberales</taxon>
        <taxon>Musaceae</taxon>
        <taxon>Musa</taxon>
    </lineage>
</organism>
<dbReference type="InterPro" id="IPR058670">
    <property type="entry name" value="PTPase_dom"/>
</dbReference>
<evidence type="ECO:0000259" key="4">
    <source>
        <dbReference type="SMART" id="SM00382"/>
    </source>
</evidence>
<evidence type="ECO:0000313" key="6">
    <source>
        <dbReference type="Proteomes" id="UP000317650"/>
    </source>
</evidence>
<dbReference type="FunFam" id="3.40.50.300:FF:001088">
    <property type="entry name" value="uncharacterized protein ycf45 isoform X2"/>
    <property type="match status" value="1"/>
</dbReference>
<evidence type="ECO:0000256" key="3">
    <source>
        <dbReference type="SAM" id="MobiDB-lite"/>
    </source>
</evidence>
<dbReference type="InterPro" id="IPR045735">
    <property type="entry name" value="Spore_III_AA_AAA+_ATPase"/>
</dbReference>
<dbReference type="InterPro" id="IPR027417">
    <property type="entry name" value="P-loop_NTPase"/>
</dbReference>
<dbReference type="Pfam" id="PF25516">
    <property type="entry name" value="PTPase"/>
    <property type="match status" value="1"/>
</dbReference>
<evidence type="ECO:0000256" key="1">
    <source>
        <dbReference type="ARBA" id="ARBA00022741"/>
    </source>
</evidence>
<name>A0A4S8IIV4_MUSBA</name>
<keyword evidence="2" id="KW-0067">ATP-binding</keyword>
<dbReference type="AlphaFoldDB" id="A0A4S8IIV4"/>
<keyword evidence="6" id="KW-1185">Reference proteome</keyword>
<feature type="region of interest" description="Disordered" evidence="3">
    <location>
        <begin position="55"/>
        <end position="78"/>
    </location>
</feature>
<dbReference type="Gene3D" id="3.40.50.300">
    <property type="entry name" value="P-loop containing nucleotide triphosphate hydrolases"/>
    <property type="match status" value="1"/>
</dbReference>
<dbReference type="InterPro" id="IPR034081">
    <property type="entry name" value="R3H_AAA"/>
</dbReference>
<dbReference type="SMART" id="SM00382">
    <property type="entry name" value="AAA"/>
    <property type="match status" value="1"/>
</dbReference>
<dbReference type="GO" id="GO:0005524">
    <property type="term" value="F:ATP binding"/>
    <property type="evidence" value="ECO:0007669"/>
    <property type="project" value="UniProtKB-KW"/>
</dbReference>
<feature type="domain" description="AAA+ ATPase" evidence="4">
    <location>
        <begin position="202"/>
        <end position="338"/>
    </location>
</feature>
<dbReference type="PANTHER" id="PTHR20953">
    <property type="entry name" value="KINASE-RELATED"/>
    <property type="match status" value="1"/>
</dbReference>
<dbReference type="CDD" id="cd00009">
    <property type="entry name" value="AAA"/>
    <property type="match status" value="1"/>
</dbReference>
<gene>
    <name evidence="5" type="ORF">C4D60_Mb09t21810</name>
</gene>
<protein>
    <recommendedName>
        <fullName evidence="4">AAA+ ATPase domain-containing protein</fullName>
    </recommendedName>
</protein>
<dbReference type="STRING" id="52838.A0A4S8IIV4"/>
<sequence length="683" mass="75130">MLKALASASSSHVNAFSQLQTQSPSLIVCSSSSFRHSPGPRKAVAPSIRRPDADRCSLWSHHGSVPTRSRSDGGGSSTAAAAVHNELELFLELVPPRMRRELARHEEIRELIEVVMDLGRKPVARFPSGDWIMSEEPVGLEDLRHAISKVGDFSDDNRSGINRSLHRISAIRNRKMQIIGLTCRVGRAISGSAKMIRDLVEGGGSLLVIGPPGVGKTTLIREIARVLADEHMKRVVIVDTSNEIGGDGDVPHSGIGRARRMQVPNVSMQHNVMIEAVENHMPEVIIIDEIGTEPEAMAASTIAQRGVQLVGTAHGVTIESIIKNPCLQELVGGIESVTLGDEEARKRKVQKTILERKGPPTFTCAVEMISKTECRVHHKLEATVDAILAGKSPLLEVRKMDSKDSDLRSSFPVLEKYHEEEPFISCKNDSSMEMMPPKDDANNNAGYNKKVRSNSSMPRRLPVRVYTYKILEADLLQVATVMGYEDDIDVTDDIGTATAILASTSEMKQNPWIRSVAKFHQLPIFVIKENTMAQMVKAVKMILGMNNFGSTQNESTKHMDKDIEVKDDAPMRKPTLEEIDALEEVRMAIEYIVIPGGEPVELLPRCSEIIARQLELVESYQLAAKRSGTELNSRLQILPVKLSKKSLPAKGDGSESIEQVDLNALTSLNVGSRVTRLPLLPDH</sequence>